<keyword evidence="4 9" id="KW-0812">Transmembrane</keyword>
<evidence type="ECO:0000256" key="5">
    <source>
        <dbReference type="ARBA" id="ARBA00022982"/>
    </source>
</evidence>
<feature type="transmembrane region" description="Helical" evidence="9">
    <location>
        <begin position="205"/>
        <end position="224"/>
    </location>
</feature>
<protein>
    <submittedName>
        <fullName evidence="11">Putative sulfite reductase-associated electron transfer protein DsrM</fullName>
    </submittedName>
</protein>
<evidence type="ECO:0000256" key="6">
    <source>
        <dbReference type="ARBA" id="ARBA00022989"/>
    </source>
</evidence>
<dbReference type="SUPFAM" id="SSF103501">
    <property type="entry name" value="Respiratory nitrate reductase 1 gamma chain"/>
    <property type="match status" value="1"/>
</dbReference>
<dbReference type="PANTHER" id="PTHR30598">
    <property type="entry name" value="NITRATE REDUCTASE PRIVATE CHAPERONE, REDOX ENZYME MATURATION PROTEIN REMP FAMILY"/>
    <property type="match status" value="1"/>
</dbReference>
<organism evidence="11 12">
    <name type="scientific">Thermodesulforhabdus norvegica</name>
    <dbReference type="NCBI Taxonomy" id="39841"/>
    <lineage>
        <taxon>Bacteria</taxon>
        <taxon>Pseudomonadati</taxon>
        <taxon>Thermodesulfobacteriota</taxon>
        <taxon>Syntrophobacteria</taxon>
        <taxon>Syntrophobacterales</taxon>
        <taxon>Thermodesulforhabdaceae</taxon>
        <taxon>Thermodesulforhabdus</taxon>
    </lineage>
</organism>
<dbReference type="InterPro" id="IPR051936">
    <property type="entry name" value="Heme-iron_electron_transfer"/>
</dbReference>
<dbReference type="InterPro" id="IPR047660">
    <property type="entry name" value="DsrM"/>
</dbReference>
<evidence type="ECO:0000313" key="11">
    <source>
        <dbReference type="EMBL" id="SFM74594.1"/>
    </source>
</evidence>
<evidence type="ECO:0000256" key="2">
    <source>
        <dbReference type="ARBA" id="ARBA00022448"/>
    </source>
</evidence>
<evidence type="ECO:0000256" key="1">
    <source>
        <dbReference type="ARBA" id="ARBA00004651"/>
    </source>
</evidence>
<dbReference type="GO" id="GO:0019645">
    <property type="term" value="P:anaerobic electron transport chain"/>
    <property type="evidence" value="ECO:0007669"/>
    <property type="project" value="TreeGrafter"/>
</dbReference>
<dbReference type="PANTHER" id="PTHR30598:SF3">
    <property type="entry name" value="RESPIRATORY NITRATE REDUCTASE 1 GAMMA CHAIN"/>
    <property type="match status" value="1"/>
</dbReference>
<reference evidence="11 12" key="1">
    <citation type="submission" date="2016-10" db="EMBL/GenBank/DDBJ databases">
        <authorList>
            <person name="de Groot N.N."/>
        </authorList>
    </citation>
    <scope>NUCLEOTIDE SEQUENCE [LARGE SCALE GENOMIC DNA]</scope>
    <source>
        <strain evidence="11 12">DSM 9990</strain>
    </source>
</reference>
<dbReference type="EMBL" id="FOUU01000003">
    <property type="protein sequence ID" value="SFM74594.1"/>
    <property type="molecule type" value="Genomic_DNA"/>
</dbReference>
<dbReference type="AlphaFoldDB" id="A0A1I4TCY8"/>
<keyword evidence="12" id="KW-1185">Reference proteome</keyword>
<feature type="transmembrane region" description="Helical" evidence="9">
    <location>
        <begin position="163"/>
        <end position="185"/>
    </location>
</feature>
<evidence type="ECO:0000313" key="12">
    <source>
        <dbReference type="Proteomes" id="UP000199611"/>
    </source>
</evidence>
<dbReference type="Gene3D" id="1.20.950.20">
    <property type="entry name" value="Transmembrane di-heme cytochromes, Chain C"/>
    <property type="match status" value="1"/>
</dbReference>
<keyword evidence="5" id="KW-0249">Electron transport</keyword>
<comment type="subcellular location">
    <subcellularLocation>
        <location evidence="1">Cell membrane</location>
        <topology evidence="1">Multi-pass membrane protein</topology>
    </subcellularLocation>
</comment>
<keyword evidence="8 9" id="KW-0472">Membrane</keyword>
<evidence type="ECO:0000256" key="3">
    <source>
        <dbReference type="ARBA" id="ARBA00022475"/>
    </source>
</evidence>
<dbReference type="STRING" id="39841.SAMN05660836_01351"/>
<feature type="transmembrane region" description="Helical" evidence="9">
    <location>
        <begin position="6"/>
        <end position="25"/>
    </location>
</feature>
<dbReference type="GO" id="GO:0008940">
    <property type="term" value="F:nitrate reductase activity"/>
    <property type="evidence" value="ECO:0007669"/>
    <property type="project" value="TreeGrafter"/>
</dbReference>
<dbReference type="InterPro" id="IPR023234">
    <property type="entry name" value="NarG-like_domain"/>
</dbReference>
<feature type="domain" description="NarG-like" evidence="10">
    <location>
        <begin position="90"/>
        <end position="275"/>
    </location>
</feature>
<evidence type="ECO:0000256" key="7">
    <source>
        <dbReference type="ARBA" id="ARBA00023002"/>
    </source>
</evidence>
<name>A0A1I4TCY8_9BACT</name>
<feature type="transmembrane region" description="Helical" evidence="9">
    <location>
        <begin position="123"/>
        <end position="143"/>
    </location>
</feature>
<dbReference type="InterPro" id="IPR036197">
    <property type="entry name" value="NarG-like_sf"/>
</dbReference>
<dbReference type="OrthoDB" id="9769404at2"/>
<keyword evidence="6 9" id="KW-1133">Transmembrane helix</keyword>
<gene>
    <name evidence="11" type="ORF">SAMN05660836_01351</name>
</gene>
<dbReference type="NCBIfam" id="NF038037">
    <property type="entry name" value="cytob_DsrM"/>
    <property type="match status" value="1"/>
</dbReference>
<keyword evidence="7" id="KW-0560">Oxidoreductase</keyword>
<dbReference type="GO" id="GO:0009055">
    <property type="term" value="F:electron transfer activity"/>
    <property type="evidence" value="ECO:0007669"/>
    <property type="project" value="TreeGrafter"/>
</dbReference>
<keyword evidence="3" id="KW-1003">Cell membrane</keyword>
<dbReference type="RefSeq" id="WP_093394471.1">
    <property type="nucleotide sequence ID" value="NZ_FOUU01000003.1"/>
</dbReference>
<dbReference type="GO" id="GO:0020037">
    <property type="term" value="F:heme binding"/>
    <property type="evidence" value="ECO:0007669"/>
    <property type="project" value="TreeGrafter"/>
</dbReference>
<feature type="transmembrane region" description="Helical" evidence="9">
    <location>
        <begin position="251"/>
        <end position="269"/>
    </location>
</feature>
<dbReference type="Pfam" id="PF02665">
    <property type="entry name" value="Nitrate_red_gam"/>
    <property type="match status" value="1"/>
</dbReference>
<evidence type="ECO:0000256" key="8">
    <source>
        <dbReference type="ARBA" id="ARBA00023136"/>
    </source>
</evidence>
<evidence type="ECO:0000256" key="9">
    <source>
        <dbReference type="SAM" id="Phobius"/>
    </source>
</evidence>
<keyword evidence="2" id="KW-0813">Transport</keyword>
<accession>A0A1I4TCY8</accession>
<feature type="transmembrane region" description="Helical" evidence="9">
    <location>
        <begin position="32"/>
        <end position="51"/>
    </location>
</feature>
<dbReference type="GO" id="GO:0005886">
    <property type="term" value="C:plasma membrane"/>
    <property type="evidence" value="ECO:0007669"/>
    <property type="project" value="UniProtKB-SubCell"/>
</dbReference>
<proteinExistence type="predicted"/>
<dbReference type="Proteomes" id="UP000199611">
    <property type="component" value="Unassembled WGS sequence"/>
</dbReference>
<sequence>MGMKFALNVVLGLALFVFVGVKLLGLEYLFGVIVPYTAVTLFFLGFIYKVFMWARSAVPFRIPTTTGQQYSLSWIKPSKIDSPYTKWGVVGRMALEILVFRSLFRNTKMMKREGKITYHWEKWLWIAALAFHYSFLVIFLRHLRFFTDPVPGFISFLEQADTFFEMALPGLLMSDIIIVAAATYLLIRRIIIPQVKYVSLPSDYFALFLILALVLSGIFMRYFWRVDIVKIKELTMGLATFHPTVPEGISVFFYMHLFFVSVLFAYFPFSKLMHMPGVFLSPTRNLPNNSRMVRHVNPWDYPVKVHTYEEYEEEFREKMVEAGIPVEKPLEKPVEEQEE</sequence>
<evidence type="ECO:0000259" key="10">
    <source>
        <dbReference type="Pfam" id="PF02665"/>
    </source>
</evidence>
<evidence type="ECO:0000256" key="4">
    <source>
        <dbReference type="ARBA" id="ARBA00022692"/>
    </source>
</evidence>